<dbReference type="Proteomes" id="UP001501725">
    <property type="component" value="Unassembled WGS sequence"/>
</dbReference>
<protein>
    <submittedName>
        <fullName evidence="1">Uncharacterized protein</fullName>
    </submittedName>
</protein>
<dbReference type="EMBL" id="BAABGY010000008">
    <property type="protein sequence ID" value="GAA4334412.1"/>
    <property type="molecule type" value="Genomic_DNA"/>
</dbReference>
<evidence type="ECO:0000313" key="2">
    <source>
        <dbReference type="Proteomes" id="UP001501725"/>
    </source>
</evidence>
<accession>A0ABP8H500</accession>
<keyword evidence="2" id="KW-1185">Reference proteome</keyword>
<gene>
    <name evidence="1" type="ORF">GCM10023184_28440</name>
</gene>
<organism evidence="1 2">
    <name type="scientific">Flaviaesturariibacter amylovorans</name>
    <dbReference type="NCBI Taxonomy" id="1084520"/>
    <lineage>
        <taxon>Bacteria</taxon>
        <taxon>Pseudomonadati</taxon>
        <taxon>Bacteroidota</taxon>
        <taxon>Chitinophagia</taxon>
        <taxon>Chitinophagales</taxon>
        <taxon>Chitinophagaceae</taxon>
        <taxon>Flaviaestuariibacter</taxon>
    </lineage>
</organism>
<reference evidence="2" key="1">
    <citation type="journal article" date="2019" name="Int. J. Syst. Evol. Microbiol.">
        <title>The Global Catalogue of Microorganisms (GCM) 10K type strain sequencing project: providing services to taxonomists for standard genome sequencing and annotation.</title>
        <authorList>
            <consortium name="The Broad Institute Genomics Platform"/>
            <consortium name="The Broad Institute Genome Sequencing Center for Infectious Disease"/>
            <person name="Wu L."/>
            <person name="Ma J."/>
        </authorList>
    </citation>
    <scope>NUCLEOTIDE SEQUENCE [LARGE SCALE GENOMIC DNA]</scope>
    <source>
        <strain evidence="2">JCM 17919</strain>
    </source>
</reference>
<comment type="caution">
    <text evidence="1">The sequence shown here is derived from an EMBL/GenBank/DDBJ whole genome shotgun (WGS) entry which is preliminary data.</text>
</comment>
<evidence type="ECO:0000313" key="1">
    <source>
        <dbReference type="EMBL" id="GAA4334412.1"/>
    </source>
</evidence>
<name>A0ABP8H500_9BACT</name>
<sequence>MEMKTNINNYHIALEYVTVRNRLYSSFSPAKCIVQVSVNNNIVGKENITYYTRKAIFDGLFFKGS</sequence>
<proteinExistence type="predicted"/>